<proteinExistence type="inferred from homology"/>
<evidence type="ECO:0000259" key="3">
    <source>
        <dbReference type="PROSITE" id="PS51352"/>
    </source>
</evidence>
<dbReference type="PANTHER" id="PTHR13887">
    <property type="entry name" value="GLUTATHIONE S-TRANSFERASE KAPPA"/>
    <property type="match status" value="1"/>
</dbReference>
<reference evidence="4 5" key="1">
    <citation type="submission" date="2016-10" db="EMBL/GenBank/DDBJ databases">
        <authorList>
            <person name="de Groot N.N."/>
        </authorList>
    </citation>
    <scope>NUCLEOTIDE SEQUENCE [LARGE SCALE GENOMIC DNA]</scope>
    <source>
        <strain evidence="4 5">DSM 24677</strain>
    </source>
</reference>
<dbReference type="PANTHER" id="PTHR13887:SF56">
    <property type="entry name" value="THIOREDOXIN-LIKE REDUCTASE RV2466C"/>
    <property type="match status" value="1"/>
</dbReference>
<dbReference type="GO" id="GO:0016853">
    <property type="term" value="F:isomerase activity"/>
    <property type="evidence" value="ECO:0007669"/>
    <property type="project" value="UniProtKB-KW"/>
</dbReference>
<comment type="similarity">
    <text evidence="2">Belongs to the thioredoxin family. DsbA subfamily.</text>
</comment>
<dbReference type="Gene3D" id="3.40.30.10">
    <property type="entry name" value="Glutaredoxin"/>
    <property type="match status" value="1"/>
</dbReference>
<evidence type="ECO:0000256" key="1">
    <source>
        <dbReference type="ARBA" id="ARBA00003565"/>
    </source>
</evidence>
<name>A0A1H3MGN5_9RHOB</name>
<dbReference type="Proteomes" id="UP000199026">
    <property type="component" value="Unassembled WGS sequence"/>
</dbReference>
<comment type="function">
    <text evidence="1">May be required for disulfide bond formation in some proteins.</text>
</comment>
<evidence type="ECO:0000313" key="5">
    <source>
        <dbReference type="Proteomes" id="UP000199026"/>
    </source>
</evidence>
<keyword evidence="4" id="KW-0413">Isomerase</keyword>
<dbReference type="InterPro" id="IPR012336">
    <property type="entry name" value="Thioredoxin-like_fold"/>
</dbReference>
<dbReference type="PROSITE" id="PS51352">
    <property type="entry name" value="THIOREDOXIN_2"/>
    <property type="match status" value="1"/>
</dbReference>
<dbReference type="AlphaFoldDB" id="A0A1H3MGN5"/>
<dbReference type="InterPro" id="IPR036249">
    <property type="entry name" value="Thioredoxin-like_sf"/>
</dbReference>
<organism evidence="4 5">
    <name type="scientific">Lentibacter algarum</name>
    <dbReference type="NCBI Taxonomy" id="576131"/>
    <lineage>
        <taxon>Bacteria</taxon>
        <taxon>Pseudomonadati</taxon>
        <taxon>Pseudomonadota</taxon>
        <taxon>Alphaproteobacteria</taxon>
        <taxon>Rhodobacterales</taxon>
        <taxon>Roseobacteraceae</taxon>
        <taxon>Lentibacter</taxon>
    </lineage>
</organism>
<gene>
    <name evidence="4" type="ORF">SAMN05444486_103596</name>
</gene>
<evidence type="ECO:0000256" key="2">
    <source>
        <dbReference type="ARBA" id="ARBA00005791"/>
    </source>
</evidence>
<protein>
    <submittedName>
        <fullName evidence="4">Protein-disulfide isomerase</fullName>
    </submittedName>
</protein>
<dbReference type="OrthoDB" id="8478320at2"/>
<sequence length="229" mass="24660">MNRNILIIALVAILGGGAAFFAMSGGGAKQVEVAPQAQAEAETETVAETSDAAVSEITEMTLGNPDAPVKVVEYASFTCSHCGAFHREGFKELKANYIDTGKVHFTYREVYFDRAALWASMVARCGGEEKFFGITDLIYKGQRDWMGGGDPVQMADGLRKIARVAGLSSDTIDACLEDQDKAQSLISWYQANVEADGIDSTPSFIIGQDRVAGNNYAKLREVIDAQLGN</sequence>
<dbReference type="InterPro" id="IPR013766">
    <property type="entry name" value="Thioredoxin_domain"/>
</dbReference>
<keyword evidence="5" id="KW-1185">Reference proteome</keyword>
<feature type="domain" description="Thioredoxin" evidence="3">
    <location>
        <begin position="35"/>
        <end position="228"/>
    </location>
</feature>
<dbReference type="Pfam" id="PF13462">
    <property type="entry name" value="Thioredoxin_4"/>
    <property type="match status" value="1"/>
</dbReference>
<dbReference type="EMBL" id="FNPR01000003">
    <property type="protein sequence ID" value="SDY75713.1"/>
    <property type="molecule type" value="Genomic_DNA"/>
</dbReference>
<dbReference type="GeneID" id="78125539"/>
<accession>A0A1H3MGN5</accession>
<dbReference type="RefSeq" id="WP_089893283.1">
    <property type="nucleotide sequence ID" value="NZ_CALJFH010000001.1"/>
</dbReference>
<evidence type="ECO:0000313" key="4">
    <source>
        <dbReference type="EMBL" id="SDY75713.1"/>
    </source>
</evidence>
<dbReference type="STRING" id="576131.SAMN05444486_103596"/>
<dbReference type="SUPFAM" id="SSF52833">
    <property type="entry name" value="Thioredoxin-like"/>
    <property type="match status" value="1"/>
</dbReference>